<dbReference type="RefSeq" id="WP_150158430.1">
    <property type="nucleotide sequence ID" value="NZ_QSMZ01000013.1"/>
</dbReference>
<organism evidence="3 4">
    <name type="scientific">Bacillus cereus</name>
    <dbReference type="NCBI Taxonomy" id="1396"/>
    <lineage>
        <taxon>Bacteria</taxon>
        <taxon>Bacillati</taxon>
        <taxon>Bacillota</taxon>
        <taxon>Bacilli</taxon>
        <taxon>Bacillales</taxon>
        <taxon>Bacillaceae</taxon>
        <taxon>Bacillus</taxon>
        <taxon>Bacillus cereus group</taxon>
    </lineage>
</organism>
<sequence>MEKFFHLFLIFAFIFTSFFSLPVNNVIATDSYSNSPYVELHSDSSTTKVSIDKYFSSYDEPSFNSTKNTDYVPQTVTVYKTLPSGWMLIDTHLGKKWIAPDGFKMALLLPFDAYHGPSYDSRIVTGFAAQTVTVHDEKPNGWMLIDTYLGKKWIIPTEGIRKLVDREFKVYKGPTFDSTSESNFSSQSPLTLAETTDNWRLIKTYLGNRWVKAEGERSPIHHLFWVFTEPSILASKVELFSQQSVTVFDRLPNGWLLIKTYRGNHWVKPDIKGFHTIENHTYYTDETGELYTGRKYIDEKRKWYEFNNQGRLIIKTGWQTVNGKKVYHSFSDYGMLANRFTEINGITYEFDINGYLVEDQSSKDNITIGELEAQLLSYFKANNLPYKVGTPEYYTYLKTQLLEHSDLKLAKHPSYPRILVYAVEYLYERGLIEEKINSNESLSYAPFTFNMNHIAHKTIKDIENEGQQLEQELQMAQVQTQKEHEKSQQIQEQQQELIRQKQDLESKHQEQQQNLIHQKQNLENEHQEQQDTKNTQTIEEQQHDLKKIQTEEIQKIEEQQQNLKTQLQTFNASSRYNAQDAVNYALKWAWVNNPTYINWDLRGGDCANFVSQALYAGGINMREPSPLPNRTITDGDYWFGHTWRINRVSSSWINAHKFYQYWSKHVSKSETLSPMQIFHDMRPGDVLQYKSVKGGKVWHTLMVTDRDSSNKRTIYITQHTPPRKNKDYAEIDKDNSDHGDSKWVQYFFTRL</sequence>
<dbReference type="InterPro" id="IPR024301">
    <property type="entry name" value="Amidase_6"/>
</dbReference>
<evidence type="ECO:0000259" key="2">
    <source>
        <dbReference type="Pfam" id="PF12671"/>
    </source>
</evidence>
<reference evidence="3 4" key="1">
    <citation type="submission" date="2018-08" db="EMBL/GenBank/DDBJ databases">
        <title>Bacillus phenotypic plasticity.</title>
        <authorList>
            <person name="Hurtado E."/>
        </authorList>
    </citation>
    <scope>NUCLEOTIDE SEQUENCE [LARGE SCALE GENOMIC DNA]</scope>
    <source>
        <strain evidence="3 4">111b</strain>
    </source>
</reference>
<name>A0A9W7UQX8_BACCE</name>
<dbReference type="SUPFAM" id="SSF69360">
    <property type="entry name" value="Cell wall binding repeat"/>
    <property type="match status" value="1"/>
</dbReference>
<gene>
    <name evidence="3" type="ORF">DX932_16705</name>
</gene>
<proteinExistence type="predicted"/>
<accession>A0A9W7UQX8</accession>
<comment type="caution">
    <text evidence="3">The sequence shown here is derived from an EMBL/GenBank/DDBJ whole genome shotgun (WGS) entry which is preliminary data.</text>
</comment>
<dbReference type="AlphaFoldDB" id="A0A9W7UQX8"/>
<protein>
    <recommendedName>
        <fullName evidence="2">Putative amidase domain-containing protein</fullName>
    </recommendedName>
</protein>
<dbReference type="Gene3D" id="3.90.1720.10">
    <property type="entry name" value="endopeptidase domain like (from Nostoc punctiforme)"/>
    <property type="match status" value="1"/>
</dbReference>
<evidence type="ECO:0000313" key="4">
    <source>
        <dbReference type="Proteomes" id="UP000323321"/>
    </source>
</evidence>
<dbReference type="PANTHER" id="PTHR40032:SF1">
    <property type="entry name" value="EXPORTED PROTEIN"/>
    <property type="match status" value="1"/>
</dbReference>
<dbReference type="EMBL" id="QSMZ01000013">
    <property type="protein sequence ID" value="KAA6463479.1"/>
    <property type="molecule type" value="Genomic_DNA"/>
</dbReference>
<dbReference type="Proteomes" id="UP000323321">
    <property type="component" value="Unassembled WGS sequence"/>
</dbReference>
<evidence type="ECO:0000256" key="1">
    <source>
        <dbReference type="SAM" id="Coils"/>
    </source>
</evidence>
<keyword evidence="1" id="KW-0175">Coiled coil</keyword>
<feature type="domain" description="Putative amidase" evidence="2">
    <location>
        <begin position="575"/>
        <end position="732"/>
    </location>
</feature>
<dbReference type="Gene3D" id="2.10.270.10">
    <property type="entry name" value="Cholin Binding"/>
    <property type="match status" value="1"/>
</dbReference>
<feature type="coiled-coil region" evidence="1">
    <location>
        <begin position="452"/>
        <end position="573"/>
    </location>
</feature>
<dbReference type="PANTHER" id="PTHR40032">
    <property type="entry name" value="EXPORTED PROTEIN-RELATED"/>
    <property type="match status" value="1"/>
</dbReference>
<evidence type="ECO:0000313" key="3">
    <source>
        <dbReference type="EMBL" id="KAA6463479.1"/>
    </source>
</evidence>
<dbReference type="Pfam" id="PF12671">
    <property type="entry name" value="Amidase_6"/>
    <property type="match status" value="1"/>
</dbReference>